<evidence type="ECO:0000313" key="4">
    <source>
        <dbReference type="Proteomes" id="UP000008635"/>
    </source>
</evidence>
<dbReference type="HOGENOM" id="CLU_917418_0_0_0"/>
<keyword evidence="1" id="KW-0732">Signal</keyword>
<reference evidence="3 4" key="1">
    <citation type="journal article" date="2011" name="Stand. Genomic Sci.">
        <title>Complete genome sequence of Deinococcus maricopensis type strain (LB-34).</title>
        <authorList>
            <person name="Pukall R."/>
            <person name="Zeytun A."/>
            <person name="Lucas S."/>
            <person name="Lapidus A."/>
            <person name="Hammon N."/>
            <person name="Deshpande S."/>
            <person name="Nolan M."/>
            <person name="Cheng J.F."/>
            <person name="Pitluck S."/>
            <person name="Liolios K."/>
            <person name="Pagani I."/>
            <person name="Mikhailova N."/>
            <person name="Ivanova N."/>
            <person name="Mavromatis K."/>
            <person name="Pati A."/>
            <person name="Tapia R."/>
            <person name="Han C."/>
            <person name="Goodwin L."/>
            <person name="Chen A."/>
            <person name="Palaniappan K."/>
            <person name="Land M."/>
            <person name="Hauser L."/>
            <person name="Chang Y.J."/>
            <person name="Jeffries C.D."/>
            <person name="Brambilla E.M."/>
            <person name="Rohde M."/>
            <person name="Goker M."/>
            <person name="Detter J.C."/>
            <person name="Woyke T."/>
            <person name="Bristow J."/>
            <person name="Eisen J.A."/>
            <person name="Markowitz V."/>
            <person name="Hugenholtz P."/>
            <person name="Kyrpides N.C."/>
            <person name="Klenk H.P."/>
        </authorList>
    </citation>
    <scope>NUCLEOTIDE SEQUENCE [LARGE SCALE GENOMIC DNA]</scope>
    <source>
        <strain evidence="4">DSM 21211 / LMG 22137 / NRRL B-23946 / LB-34</strain>
    </source>
</reference>
<dbReference type="AlphaFoldDB" id="E8U4Y5"/>
<evidence type="ECO:0000256" key="1">
    <source>
        <dbReference type="SAM" id="SignalP"/>
    </source>
</evidence>
<dbReference type="Proteomes" id="UP000008635">
    <property type="component" value="Chromosome"/>
</dbReference>
<name>E8U4Y5_DEIML</name>
<dbReference type="eggNOG" id="COG5479">
    <property type="taxonomic scope" value="Bacteria"/>
</dbReference>
<evidence type="ECO:0000313" key="3">
    <source>
        <dbReference type="EMBL" id="ADV66124.1"/>
    </source>
</evidence>
<keyword evidence="4" id="KW-1185">Reference proteome</keyword>
<protein>
    <submittedName>
        <fullName evidence="3">S-layer-like protein array-related protein</fullName>
    </submittedName>
</protein>
<reference evidence="4" key="2">
    <citation type="submission" date="2011-01" db="EMBL/GenBank/DDBJ databases">
        <title>The complete genome of Deinococcus maricopensis DSM 21211.</title>
        <authorList>
            <consortium name="US DOE Joint Genome Institute (JGI-PGF)"/>
            <person name="Lucas S."/>
            <person name="Copeland A."/>
            <person name="Lapidus A."/>
            <person name="Goodwin L."/>
            <person name="Pitluck S."/>
            <person name="Kyrpides N."/>
            <person name="Mavromatis K."/>
            <person name="Pagani I."/>
            <person name="Ivanova N."/>
            <person name="Ovchinnikova G."/>
            <person name="Zeytun A."/>
            <person name="Detter J.C."/>
            <person name="Han C."/>
            <person name="Land M."/>
            <person name="Hauser L."/>
            <person name="Markowitz V."/>
            <person name="Cheng J.-F."/>
            <person name="Hugenholtz P."/>
            <person name="Woyke T."/>
            <person name="Wu D."/>
            <person name="Pukall R."/>
            <person name="Gehrich-Schroeter G."/>
            <person name="Brambilla E."/>
            <person name="Klenk H.-P."/>
            <person name="Eisen J.A."/>
        </authorList>
    </citation>
    <scope>NUCLEOTIDE SEQUENCE [LARGE SCALE GENOMIC DNA]</scope>
    <source>
        <strain evidence="4">DSM 21211 / LMG 22137 / NRRL B-23946 / LB-34</strain>
    </source>
</reference>
<dbReference type="KEGG" id="dmr:Deima_0464"/>
<feature type="domain" description="DUF4384" evidence="2">
    <location>
        <begin position="61"/>
        <end position="140"/>
    </location>
</feature>
<dbReference type="EMBL" id="CP002454">
    <property type="protein sequence ID" value="ADV66124.1"/>
    <property type="molecule type" value="Genomic_DNA"/>
</dbReference>
<proteinExistence type="predicted"/>
<dbReference type="STRING" id="709986.Deima_0464"/>
<feature type="chain" id="PRO_5003231613" evidence="1">
    <location>
        <begin position="33"/>
        <end position="280"/>
    </location>
</feature>
<feature type="signal peptide" evidence="1">
    <location>
        <begin position="1"/>
        <end position="32"/>
    </location>
</feature>
<accession>E8U4Y5</accession>
<sequence precursor="true">MGVTCHADSDRMKPGKLHISLLALAALSGASAAPQLSAQSIIVNPTPSTLKVNVRTNRAAYTPGDHLEFYTRVNQNAYVYLFNVDAAGQVTLLASNGLQAGGTFVKANTTRVFPRKGQPSTFLLTLPAGVNKVLALASTRKLNLRDLARFEATQEDVLRVNVQGQQGLAQALSIVVNPAPPSTWTTATAQYTITHRDLGRLPGVDAGALKSQVTFDARARLSEVFVAYANRLRADGYTTLTLRDSRRDSLSGLFVKGDRRVALDVKKAGRRFVVQLARRS</sequence>
<dbReference type="Pfam" id="PF14326">
    <property type="entry name" value="DUF4384"/>
    <property type="match status" value="1"/>
</dbReference>
<gene>
    <name evidence="3" type="ordered locus">Deima_0464</name>
</gene>
<dbReference type="InterPro" id="IPR025493">
    <property type="entry name" value="DUF4384"/>
</dbReference>
<evidence type="ECO:0000259" key="2">
    <source>
        <dbReference type="Pfam" id="PF14326"/>
    </source>
</evidence>
<dbReference type="PANTHER" id="PTHR36194">
    <property type="entry name" value="S-LAYER-LIKE PROTEIN"/>
    <property type="match status" value="1"/>
</dbReference>
<organism evidence="3 4">
    <name type="scientific">Deinococcus maricopensis (strain DSM 21211 / LMG 22137 / NRRL B-23946 / LB-34)</name>
    <dbReference type="NCBI Taxonomy" id="709986"/>
    <lineage>
        <taxon>Bacteria</taxon>
        <taxon>Thermotogati</taxon>
        <taxon>Deinococcota</taxon>
        <taxon>Deinococci</taxon>
        <taxon>Deinococcales</taxon>
        <taxon>Deinococcaceae</taxon>
        <taxon>Deinococcus</taxon>
    </lineage>
</organism>
<dbReference type="PANTHER" id="PTHR36194:SF1">
    <property type="entry name" value="S-LAYER-LIKE PROTEIN"/>
    <property type="match status" value="1"/>
</dbReference>